<accession>A0A7U7J2S2</accession>
<dbReference type="AlphaFoldDB" id="A0A7U7J2S2"/>
<comment type="caution">
    <text evidence="1">The sequence shown here is derived from an EMBL/GenBank/DDBJ whole genome shotgun (WGS) entry which is preliminary data.</text>
</comment>
<organism evidence="1 2">
    <name type="scientific">Candidatus Contendobacter odensis Run_B_J11</name>
    <dbReference type="NCBI Taxonomy" id="1400861"/>
    <lineage>
        <taxon>Bacteria</taxon>
        <taxon>Pseudomonadati</taxon>
        <taxon>Pseudomonadota</taxon>
        <taxon>Gammaproteobacteria</taxon>
        <taxon>Candidatus Competibacteraceae</taxon>
        <taxon>Candidatus Contendibacter</taxon>
    </lineage>
</organism>
<name>A0A7U7J2S2_9GAMM</name>
<dbReference type="InterPro" id="IPR038461">
    <property type="entry name" value="Schlafen_AlbA_2_dom_sf"/>
</dbReference>
<reference evidence="1 2" key="1">
    <citation type="journal article" date="2014" name="ISME J.">
        <title>Candidatus Competibacter-lineage genomes retrieved from metagenomes reveal functional metabolic diversity.</title>
        <authorList>
            <person name="McIlroy S.J."/>
            <person name="Albertsen M."/>
            <person name="Andresen E.K."/>
            <person name="Saunders A.M."/>
            <person name="Kristiansen R."/>
            <person name="Stokholm-Bjerregaard M."/>
            <person name="Nielsen K.L."/>
            <person name="Nielsen P.H."/>
        </authorList>
    </citation>
    <scope>NUCLEOTIDE SEQUENCE [LARGE SCALE GENOMIC DNA]</scope>
    <source>
        <strain evidence="1 2">Run_B_J11</strain>
    </source>
</reference>
<gene>
    <name evidence="1" type="ORF">BN874_1680033</name>
</gene>
<protein>
    <recommendedName>
        <fullName evidence="3">Schlafen AlbA-2 domain-containing protein</fullName>
    </recommendedName>
</protein>
<evidence type="ECO:0008006" key="3">
    <source>
        <dbReference type="Google" id="ProtNLM"/>
    </source>
</evidence>
<dbReference type="OrthoDB" id="34589at2"/>
<dbReference type="Gene3D" id="3.30.950.30">
    <property type="entry name" value="Schlafen, AAA domain"/>
    <property type="match status" value="1"/>
</dbReference>
<dbReference type="RefSeq" id="WP_154724780.1">
    <property type="nucleotide sequence ID" value="NZ_CBTK010000077.1"/>
</dbReference>
<dbReference type="Proteomes" id="UP000019184">
    <property type="component" value="Unassembled WGS sequence"/>
</dbReference>
<proteinExistence type="predicted"/>
<sequence>MSMNETDDLVAFANCGGGLLIIGASNLGEVQGLSAADISRLNQLLYYSSL</sequence>
<evidence type="ECO:0000313" key="1">
    <source>
        <dbReference type="EMBL" id="CDH44457.1"/>
    </source>
</evidence>
<keyword evidence="2" id="KW-1185">Reference proteome</keyword>
<dbReference type="EMBL" id="CBTK010000077">
    <property type="protein sequence ID" value="CDH44457.1"/>
    <property type="molecule type" value="Genomic_DNA"/>
</dbReference>
<evidence type="ECO:0000313" key="2">
    <source>
        <dbReference type="Proteomes" id="UP000019184"/>
    </source>
</evidence>